<dbReference type="Proteomes" id="UP000197138">
    <property type="component" value="Unassembled WGS sequence"/>
</dbReference>
<dbReference type="Proteomes" id="UP000515151">
    <property type="component" value="Chromosome 4"/>
</dbReference>
<sequence>MLNLNCGAMAVAHRPLLRPLCFASTSTNTEQLRTELDHLHAEAQSTRSKANSARLRLLRLSEAAENLCRQAALSVRKGKENDARELLFQKKKIMKALEKSKCRIELLDELYVKLNEAISIKETQLIGNIAVDLEIVRESDSAAVHVVSPKEEVSEVPLGTDTEGEYGGDSALKESRADLNIEEETEDSEVSLGVNGNSKDDLSNSLSEFSSYEDFLEWLDGQLKKIEGELITILKVSALAMDNSESSEKIKIQQILEFFESIRGTRKRISSIMQQKVETG</sequence>
<dbReference type="PANTHER" id="PTHR37174:SF2">
    <property type="entry name" value="FORKHEAD-ASSOCIATED DOMAIN PROTEIN"/>
    <property type="match status" value="1"/>
</dbReference>
<gene>
    <name evidence="5" type="primary">LOC116203974</name>
    <name evidence="2" type="ORF">CDL15_Pgr001406</name>
</gene>
<reference evidence="4" key="3">
    <citation type="journal article" date="2020" name="Plant Biotechnol. J.">
        <title>The pomegranate (Punica granatum L.) draft genome dissects genetic divergence between soft- and hard-seeded cultivars.</title>
        <authorList>
            <person name="Luo X."/>
            <person name="Li H."/>
            <person name="Wu Z."/>
            <person name="Yao W."/>
            <person name="Zhao P."/>
            <person name="Cao D."/>
            <person name="Yu H."/>
            <person name="Li K."/>
            <person name="Poudel K."/>
            <person name="Zhao D."/>
            <person name="Zhang F."/>
            <person name="Xia X."/>
            <person name="Chen L."/>
            <person name="Wang Q."/>
            <person name="Jing D."/>
            <person name="Cao S."/>
        </authorList>
    </citation>
    <scope>NUCLEOTIDE SEQUENCE [LARGE SCALE GENOMIC DNA]</scope>
</reference>
<evidence type="ECO:0000256" key="1">
    <source>
        <dbReference type="SAM" id="MobiDB-lite"/>
    </source>
</evidence>
<protein>
    <submittedName>
        <fullName evidence="5">Uncharacterized protein LOC116203974</fullName>
    </submittedName>
</protein>
<dbReference type="RefSeq" id="XP_031391834.1">
    <property type="nucleotide sequence ID" value="XM_031535974.1"/>
</dbReference>
<evidence type="ECO:0000313" key="4">
    <source>
        <dbReference type="Proteomes" id="UP000515151"/>
    </source>
</evidence>
<dbReference type="AlphaFoldDB" id="A0A218WMQ8"/>
<reference evidence="3" key="1">
    <citation type="journal article" date="2017" name="Plant J.">
        <title>The pomegranate (Punica granatum L.) genome and the genomics of punicalagin biosynthesis.</title>
        <authorList>
            <person name="Qin G."/>
            <person name="Xu C."/>
            <person name="Ming R."/>
            <person name="Tang H."/>
            <person name="Guyot R."/>
            <person name="Kramer E.M."/>
            <person name="Hu Y."/>
            <person name="Yi X."/>
            <person name="Qi Y."/>
            <person name="Xu X."/>
            <person name="Gao Z."/>
            <person name="Pan H."/>
            <person name="Jian J."/>
            <person name="Tian Y."/>
            <person name="Yue Z."/>
            <person name="Xu Y."/>
        </authorList>
    </citation>
    <scope>NUCLEOTIDE SEQUENCE [LARGE SCALE GENOMIC DNA]</scope>
    <source>
        <strain evidence="3">cv. Dabenzi</strain>
    </source>
</reference>
<evidence type="ECO:0000313" key="2">
    <source>
        <dbReference type="EMBL" id="OWM73292.1"/>
    </source>
</evidence>
<dbReference type="PANTHER" id="PTHR37174">
    <property type="entry name" value="FORKHEAD-ASSOCIATED DOMAIN PROTEIN"/>
    <property type="match status" value="1"/>
</dbReference>
<dbReference type="OrthoDB" id="772275at2759"/>
<proteinExistence type="predicted"/>
<evidence type="ECO:0000313" key="3">
    <source>
        <dbReference type="Proteomes" id="UP000197138"/>
    </source>
</evidence>
<dbReference type="EMBL" id="MTKT01003953">
    <property type="protein sequence ID" value="OWM73292.1"/>
    <property type="molecule type" value="Genomic_DNA"/>
</dbReference>
<name>A0A218WMQ8_PUNGR</name>
<keyword evidence="4" id="KW-1185">Reference proteome</keyword>
<reference evidence="2" key="2">
    <citation type="submission" date="2017-06" db="EMBL/GenBank/DDBJ databases">
        <title>The pomegranate genome and the genomics of punicalagin biosynthesis.</title>
        <authorList>
            <person name="Xu C."/>
        </authorList>
    </citation>
    <scope>NUCLEOTIDE SEQUENCE [LARGE SCALE GENOMIC DNA]</scope>
    <source>
        <tissue evidence="2">Fresh leaf</tissue>
    </source>
</reference>
<dbReference type="GeneID" id="116203974"/>
<organism evidence="2 3">
    <name type="scientific">Punica granatum</name>
    <name type="common">Pomegranate</name>
    <dbReference type="NCBI Taxonomy" id="22663"/>
    <lineage>
        <taxon>Eukaryota</taxon>
        <taxon>Viridiplantae</taxon>
        <taxon>Streptophyta</taxon>
        <taxon>Embryophyta</taxon>
        <taxon>Tracheophyta</taxon>
        <taxon>Spermatophyta</taxon>
        <taxon>Magnoliopsida</taxon>
        <taxon>eudicotyledons</taxon>
        <taxon>Gunneridae</taxon>
        <taxon>Pentapetalae</taxon>
        <taxon>rosids</taxon>
        <taxon>malvids</taxon>
        <taxon>Myrtales</taxon>
        <taxon>Lythraceae</taxon>
        <taxon>Punica</taxon>
    </lineage>
</organism>
<reference evidence="5" key="4">
    <citation type="submission" date="2025-04" db="UniProtKB">
        <authorList>
            <consortium name="RefSeq"/>
        </authorList>
    </citation>
    <scope>IDENTIFICATION</scope>
    <source>
        <tissue evidence="5">Leaf</tissue>
    </source>
</reference>
<accession>A0A218WMQ8</accession>
<evidence type="ECO:0000313" key="5">
    <source>
        <dbReference type="RefSeq" id="XP_031391834.1"/>
    </source>
</evidence>
<feature type="region of interest" description="Disordered" evidence="1">
    <location>
        <begin position="153"/>
        <end position="173"/>
    </location>
</feature>